<protein>
    <submittedName>
        <fullName evidence="1">N-acetylglucosaminyl-diphospho-decaprenol L-rhamnosyltransferase</fullName>
        <ecNumber evidence="1">2.4.1.289</ecNumber>
    </submittedName>
</protein>
<gene>
    <name evidence="1" type="primary">wbbL_2</name>
    <name evidence="1" type="ORF">HALOF300_02820</name>
</gene>
<dbReference type="Proteomes" id="UP000419743">
    <property type="component" value="Unassembled WGS sequence"/>
</dbReference>
<dbReference type="GO" id="GO:0102096">
    <property type="term" value="F:decaprenyl-N-acetyl-alpha-D-glucosaminyl-pyrophosphate:dTDP-alpha-L-rhamnose rhamnosyltransferase activity"/>
    <property type="evidence" value="ECO:0007669"/>
    <property type="project" value="UniProtKB-EC"/>
</dbReference>
<dbReference type="PANTHER" id="PTHR43179">
    <property type="entry name" value="RHAMNOSYLTRANSFERASE WBBL"/>
    <property type="match status" value="1"/>
</dbReference>
<evidence type="ECO:0000313" key="1">
    <source>
        <dbReference type="EMBL" id="VZO37895.1"/>
    </source>
</evidence>
<proteinExistence type="predicted"/>
<organism evidence="1 2">
    <name type="scientific">Occultella aeris</name>
    <dbReference type="NCBI Taxonomy" id="2761496"/>
    <lineage>
        <taxon>Bacteria</taxon>
        <taxon>Bacillati</taxon>
        <taxon>Actinomycetota</taxon>
        <taxon>Actinomycetes</taxon>
        <taxon>Micrococcales</taxon>
        <taxon>Ruaniaceae</taxon>
        <taxon>Occultella</taxon>
    </lineage>
</organism>
<keyword evidence="1" id="KW-0808">Transferase</keyword>
<keyword evidence="1" id="KW-0328">Glycosyltransferase</keyword>
<dbReference type="Gene3D" id="3.90.550.10">
    <property type="entry name" value="Spore Coat Polysaccharide Biosynthesis Protein SpsA, Chain A"/>
    <property type="match status" value="1"/>
</dbReference>
<dbReference type="AlphaFoldDB" id="A0A7M4DL05"/>
<reference evidence="1 2" key="1">
    <citation type="submission" date="2019-11" db="EMBL/GenBank/DDBJ databases">
        <authorList>
            <person name="Criscuolo A."/>
        </authorList>
    </citation>
    <scope>NUCLEOTIDE SEQUENCE [LARGE SCALE GENOMIC DNA]</scope>
    <source>
        <strain evidence="1">CIP111667</strain>
    </source>
</reference>
<dbReference type="PANTHER" id="PTHR43179:SF7">
    <property type="entry name" value="RHAMNOSYLTRANSFERASE WBBL"/>
    <property type="match status" value="1"/>
</dbReference>
<sequence length="285" mass="31033">MSADVPEVRVVCVTFHPGAELEDFATTLAGASSAPVELVFVENGADPEVALRVAGRHGGTVVETGTNLGYGAAANRGAEGARGEWLVVVNPDVEWTQGSLDELIRAADRHPRAGSLGPAILNVDGSVYPSARALPSVRTGAGHALLARVWPGNPWTKAYRRTQESAGAVEHEAGWLSGACLLLRREAFEAVGGFDEAYFMFFEDVDLGDRLARAGWTNVYVPTARVIHDQGSSWRDKPAAMIRAHHVSAELYLRRRYSTWYLFPLRWALATGLRVRSWLQTRAAR</sequence>
<name>A0A7M4DL05_9MICO</name>
<dbReference type="RefSeq" id="WP_156741551.1">
    <property type="nucleotide sequence ID" value="NZ_CACRYJ010000042.1"/>
</dbReference>
<dbReference type="Pfam" id="PF13641">
    <property type="entry name" value="Glyco_tranf_2_3"/>
    <property type="match status" value="1"/>
</dbReference>
<accession>A0A7M4DL05</accession>
<comment type="caution">
    <text evidence="1">The sequence shown here is derived from an EMBL/GenBank/DDBJ whole genome shotgun (WGS) entry which is preliminary data.</text>
</comment>
<dbReference type="InterPro" id="IPR029044">
    <property type="entry name" value="Nucleotide-diphossugar_trans"/>
</dbReference>
<dbReference type="CDD" id="cd04186">
    <property type="entry name" value="GT_2_like_c"/>
    <property type="match status" value="1"/>
</dbReference>
<dbReference type="EMBL" id="CACRYJ010000042">
    <property type="protein sequence ID" value="VZO37895.1"/>
    <property type="molecule type" value="Genomic_DNA"/>
</dbReference>
<dbReference type="EC" id="2.4.1.289" evidence="1"/>
<dbReference type="SUPFAM" id="SSF53448">
    <property type="entry name" value="Nucleotide-diphospho-sugar transferases"/>
    <property type="match status" value="1"/>
</dbReference>
<keyword evidence="2" id="KW-1185">Reference proteome</keyword>
<evidence type="ECO:0000313" key="2">
    <source>
        <dbReference type="Proteomes" id="UP000419743"/>
    </source>
</evidence>